<keyword evidence="2" id="KW-0472">Membrane</keyword>
<keyword evidence="2" id="KW-0812">Transmembrane</keyword>
<dbReference type="RefSeq" id="WP_382393067.1">
    <property type="nucleotide sequence ID" value="NZ_JBHTCQ010000001.1"/>
</dbReference>
<dbReference type="Proteomes" id="UP001596455">
    <property type="component" value="Unassembled WGS sequence"/>
</dbReference>
<proteinExistence type="predicted"/>
<evidence type="ECO:0000313" key="3">
    <source>
        <dbReference type="EMBL" id="MFC7405071.1"/>
    </source>
</evidence>
<keyword evidence="2" id="KW-1133">Transmembrane helix</keyword>
<dbReference type="InterPro" id="IPR043777">
    <property type="entry name" value="DUF5719"/>
</dbReference>
<dbReference type="EMBL" id="JBHTCQ010000001">
    <property type="protein sequence ID" value="MFC7405071.1"/>
    <property type="molecule type" value="Genomic_DNA"/>
</dbReference>
<feature type="compositionally biased region" description="Basic and acidic residues" evidence="1">
    <location>
        <begin position="50"/>
        <end position="63"/>
    </location>
</feature>
<reference evidence="4" key="1">
    <citation type="journal article" date="2019" name="Int. J. Syst. Evol. Microbiol.">
        <title>The Global Catalogue of Microorganisms (GCM) 10K type strain sequencing project: providing services to taxonomists for standard genome sequencing and annotation.</title>
        <authorList>
            <consortium name="The Broad Institute Genomics Platform"/>
            <consortium name="The Broad Institute Genome Sequencing Center for Infectious Disease"/>
            <person name="Wu L."/>
            <person name="Ma J."/>
        </authorList>
    </citation>
    <scope>NUCLEOTIDE SEQUENCE [LARGE SCALE GENOMIC DNA]</scope>
    <source>
        <strain evidence="4">JCM 1490</strain>
    </source>
</reference>
<dbReference type="InterPro" id="IPR036698">
    <property type="entry name" value="TM1070-like_sf"/>
</dbReference>
<feature type="region of interest" description="Disordered" evidence="1">
    <location>
        <begin position="1"/>
        <end position="98"/>
    </location>
</feature>
<feature type="compositionally biased region" description="Acidic residues" evidence="1">
    <location>
        <begin position="39"/>
        <end position="49"/>
    </location>
</feature>
<evidence type="ECO:0000313" key="4">
    <source>
        <dbReference type="Proteomes" id="UP001596455"/>
    </source>
</evidence>
<comment type="caution">
    <text evidence="3">The sequence shown here is derived from an EMBL/GenBank/DDBJ whole genome shotgun (WGS) entry which is preliminary data.</text>
</comment>
<organism evidence="3 4">
    <name type="scientific">Georgenia alba</name>
    <dbReference type="NCBI Taxonomy" id="2233858"/>
    <lineage>
        <taxon>Bacteria</taxon>
        <taxon>Bacillati</taxon>
        <taxon>Actinomycetota</taxon>
        <taxon>Actinomycetes</taxon>
        <taxon>Micrococcales</taxon>
        <taxon>Bogoriellaceae</taxon>
        <taxon>Georgenia</taxon>
    </lineage>
</organism>
<gene>
    <name evidence="3" type="ORF">ACFQQL_08105</name>
</gene>
<accession>A0ABW2Q6D7</accession>
<evidence type="ECO:0000256" key="2">
    <source>
        <dbReference type="SAM" id="Phobius"/>
    </source>
</evidence>
<name>A0ABW2Q6D7_9MICO</name>
<evidence type="ECO:0000256" key="1">
    <source>
        <dbReference type="SAM" id="MobiDB-lite"/>
    </source>
</evidence>
<dbReference type="Gene3D" id="2.60.290.11">
    <property type="entry name" value="TM1070-like"/>
    <property type="match status" value="1"/>
</dbReference>
<protein>
    <submittedName>
        <fullName evidence="3">DUF5719 family protein</fullName>
    </submittedName>
</protein>
<keyword evidence="4" id="KW-1185">Reference proteome</keyword>
<dbReference type="Pfam" id="PF18986">
    <property type="entry name" value="DUF5719"/>
    <property type="match status" value="1"/>
</dbReference>
<sequence>MTRDERDEVPEQQPEPNDPAGSPTPEPDEGSRTAADPGDAAEDTRDEAEETRGAAEETDRAPGDTDDGAPEPAVAPADPDEAPTDGPTAESPTADRPSGRVGVMAVLRGFGLAVTAVVVLAAAGGIVIAAENDPPPEPEQVSASPVDVPAGPLTQVCAGPAELTTGEGMGVDPALDPADVEPHGLTRILTLPRADGRAPEGTYVPIGGEAEDLAPAGQVGRLGITDPDRGGILTAEPVGDVAALAAGATVTRTNAGDLRGLAAAACQTPASTTWLVGGGTDLGQSSQLVLTNTGQTPATVRATMWTSLGVADAPRLSEIAIAPGEQVEVLLEGVAAGDPSLALRVDAAGGQVAARLQDLQLDGLVSAGLDHVTTAAPPGLRRVVPGVVLGESDIDDAVASQLRLVNPGEEEATARVRLLGADGPVDVPGAEEVVLDPGTTLDLTLAGIPAGAYSVEITSDRPVTGGVVLTRIGQAGEIDPDVPPVERAWTAAAEPAAAGILQTPTSEGVVDGATLVLSNPGEDDVEVSLTPVTEQGETGEPETVTVPAGSTLTRDAAALNDGGPAVVVRSDGGGVVASTLLTADGADGELLSVLPMTPDAHESRSVRVDVG</sequence>
<feature type="transmembrane region" description="Helical" evidence="2">
    <location>
        <begin position="105"/>
        <end position="130"/>
    </location>
</feature>